<dbReference type="PANTHER" id="PTHR10871:SF1">
    <property type="entry name" value="SMALL RIBOSOMAL SUBUNIT PROTEIN US13M"/>
    <property type="match status" value="1"/>
</dbReference>
<dbReference type="EMBL" id="JBAHYK010000036">
    <property type="protein sequence ID" value="KAL0580192.1"/>
    <property type="molecule type" value="Genomic_DNA"/>
</dbReference>
<comment type="similarity">
    <text evidence="1">Belongs to the universal ribosomal protein uS13 family.</text>
</comment>
<gene>
    <name evidence="5" type="ORF">V5O48_001785</name>
</gene>
<dbReference type="InterPro" id="IPR001892">
    <property type="entry name" value="Ribosomal_uS13"/>
</dbReference>
<keyword evidence="3" id="KW-0687">Ribonucleoprotein</keyword>
<dbReference type="PROSITE" id="PS50159">
    <property type="entry name" value="RIBOSOMAL_S13_2"/>
    <property type="match status" value="1"/>
</dbReference>
<keyword evidence="6" id="KW-1185">Reference proteome</keyword>
<feature type="region of interest" description="Disordered" evidence="4">
    <location>
        <begin position="168"/>
        <end position="188"/>
    </location>
</feature>
<evidence type="ECO:0000256" key="1">
    <source>
        <dbReference type="ARBA" id="ARBA00008080"/>
    </source>
</evidence>
<dbReference type="SUPFAM" id="SSF46946">
    <property type="entry name" value="S13-like H2TH domain"/>
    <property type="match status" value="1"/>
</dbReference>
<evidence type="ECO:0000256" key="2">
    <source>
        <dbReference type="ARBA" id="ARBA00022980"/>
    </source>
</evidence>
<comment type="caution">
    <text evidence="5">The sequence shown here is derived from an EMBL/GenBank/DDBJ whole genome shotgun (WGS) entry which is preliminary data.</text>
</comment>
<organism evidence="5 6">
    <name type="scientific">Marasmius crinis-equi</name>
    <dbReference type="NCBI Taxonomy" id="585013"/>
    <lineage>
        <taxon>Eukaryota</taxon>
        <taxon>Fungi</taxon>
        <taxon>Dikarya</taxon>
        <taxon>Basidiomycota</taxon>
        <taxon>Agaricomycotina</taxon>
        <taxon>Agaricomycetes</taxon>
        <taxon>Agaricomycetidae</taxon>
        <taxon>Agaricales</taxon>
        <taxon>Marasmiineae</taxon>
        <taxon>Marasmiaceae</taxon>
        <taxon>Marasmius</taxon>
    </lineage>
</organism>
<proteinExistence type="inferred from homology"/>
<dbReference type="Pfam" id="PF00416">
    <property type="entry name" value="Ribosomal_S13"/>
    <property type="match status" value="2"/>
</dbReference>
<dbReference type="Proteomes" id="UP001465976">
    <property type="component" value="Unassembled WGS sequence"/>
</dbReference>
<dbReference type="PANTHER" id="PTHR10871">
    <property type="entry name" value="30S RIBOSOMAL PROTEIN S13/40S RIBOSOMAL PROTEIN S18"/>
    <property type="match status" value="1"/>
</dbReference>
<name>A0ABR3FXC2_9AGAR</name>
<evidence type="ECO:0000313" key="6">
    <source>
        <dbReference type="Proteomes" id="UP001465976"/>
    </source>
</evidence>
<evidence type="ECO:0008006" key="7">
    <source>
        <dbReference type="Google" id="ProtNLM"/>
    </source>
</evidence>
<dbReference type="InterPro" id="IPR010979">
    <property type="entry name" value="Ribosomal_uS13-like_H2TH"/>
</dbReference>
<dbReference type="Gene3D" id="1.10.8.50">
    <property type="match status" value="1"/>
</dbReference>
<evidence type="ECO:0000256" key="3">
    <source>
        <dbReference type="ARBA" id="ARBA00023274"/>
    </source>
</evidence>
<evidence type="ECO:0000256" key="4">
    <source>
        <dbReference type="SAM" id="MobiDB-lite"/>
    </source>
</evidence>
<sequence length="188" mass="21174">MVHVLGINLPDNQFARFALTTIYGVGHHTAHRLCARFQIHDRCRVKDLTPFQITALGAFLSSPQTAPGLPRYPLAGPNYVPPPSSRTAQDLLAEYNTEQLTLQRKRALKKGLPPPDPKAKVAEVKGNDPLNDLKIESELRREIRENIARQRMIGSYVGRRHAMHLPVRGQNTQSNAQTAKKLNQLDRY</sequence>
<feature type="compositionally biased region" description="Polar residues" evidence="4">
    <location>
        <begin position="169"/>
        <end position="181"/>
    </location>
</feature>
<accession>A0ABR3FXC2</accession>
<dbReference type="InterPro" id="IPR027437">
    <property type="entry name" value="Rbsml_uS13_C"/>
</dbReference>
<dbReference type="Gene3D" id="4.10.910.10">
    <property type="entry name" value="30s ribosomal protein s13, domain 2"/>
    <property type="match status" value="1"/>
</dbReference>
<evidence type="ECO:0000313" key="5">
    <source>
        <dbReference type="EMBL" id="KAL0580192.1"/>
    </source>
</evidence>
<reference evidence="5 6" key="1">
    <citation type="submission" date="2024-02" db="EMBL/GenBank/DDBJ databases">
        <title>A draft genome for the cacao thread blight pathogen Marasmius crinis-equi.</title>
        <authorList>
            <person name="Cohen S.P."/>
            <person name="Baruah I.K."/>
            <person name="Amoako-Attah I."/>
            <person name="Bukari Y."/>
            <person name="Meinhardt L.W."/>
            <person name="Bailey B.A."/>
        </authorList>
    </citation>
    <scope>NUCLEOTIDE SEQUENCE [LARGE SCALE GENOMIC DNA]</scope>
    <source>
        <strain evidence="5 6">GH-76</strain>
    </source>
</reference>
<keyword evidence="2" id="KW-0689">Ribosomal protein</keyword>
<protein>
    <recommendedName>
        <fullName evidence="7">S13-like H2TH domain-containing protein</fullName>
    </recommendedName>
</protein>